<feature type="signal peptide" evidence="2">
    <location>
        <begin position="1"/>
        <end position="23"/>
    </location>
</feature>
<dbReference type="RefSeq" id="WP_007184676.1">
    <property type="nucleotide sequence ID" value="NZ_AKGD01000001.1"/>
</dbReference>
<comment type="caution">
    <text evidence="3">The sequence shown here is derived from an EMBL/GenBank/DDBJ whole genome shotgun (WGS) entry which is preliminary data.</text>
</comment>
<reference evidence="3" key="2">
    <citation type="submission" date="2012-05" db="EMBL/GenBank/DDBJ databases">
        <authorList>
            <person name="Park J.-H."/>
            <person name="Zylstra G.J."/>
            <person name="Chae J.-C."/>
        </authorList>
    </citation>
    <scope>NUCLEOTIDE SEQUENCE</scope>
    <source>
        <strain evidence="3">AP103</strain>
    </source>
</reference>
<feature type="transmembrane region" description="Helical" evidence="1">
    <location>
        <begin position="54"/>
        <end position="75"/>
    </location>
</feature>
<proteinExistence type="predicted"/>
<evidence type="ECO:0000313" key="3">
    <source>
        <dbReference type="EMBL" id="EIT71590.1"/>
    </source>
</evidence>
<keyword evidence="4" id="KW-1185">Reference proteome</keyword>
<keyword evidence="2" id="KW-0732">Signal</keyword>
<accession>I8TCE1</accession>
<dbReference type="STRING" id="1172194.WQQ_17270"/>
<reference evidence="3" key="1">
    <citation type="journal article" date="2012" name="J. Bacteriol.">
        <title>Genome Sequence of n-Alkane-Degrading Hydrocarboniphaga effusa Strain AP103T (ATCC BAA-332T).</title>
        <authorList>
            <person name="Chang H.K."/>
            <person name="Zylstra G.J."/>
            <person name="Chae J.C."/>
        </authorList>
    </citation>
    <scope>NUCLEOTIDE SEQUENCE [LARGE SCALE GENOMIC DNA]</scope>
    <source>
        <strain evidence="3">AP103</strain>
    </source>
</reference>
<dbReference type="OrthoDB" id="332175at2"/>
<dbReference type="EMBL" id="AKGD01000001">
    <property type="protein sequence ID" value="EIT71590.1"/>
    <property type="molecule type" value="Genomic_DNA"/>
</dbReference>
<sequence>MKSRSFVISALVTAALVVGTANAQSDSSSPYNDSLDNSPSAGAMAFDLILVRPISLVATVLGSGLFILSLPLALVQRDAPIAAANKLVVEPARYTFDRPLGVMEQ</sequence>
<dbReference type="Proteomes" id="UP000003704">
    <property type="component" value="Unassembled WGS sequence"/>
</dbReference>
<name>I8TCE1_9GAMM</name>
<evidence type="ECO:0000256" key="1">
    <source>
        <dbReference type="SAM" id="Phobius"/>
    </source>
</evidence>
<keyword evidence="1" id="KW-1133">Transmembrane helix</keyword>
<gene>
    <name evidence="3" type="ORF">WQQ_17270</name>
</gene>
<evidence type="ECO:0000313" key="4">
    <source>
        <dbReference type="Proteomes" id="UP000003704"/>
    </source>
</evidence>
<protein>
    <recommendedName>
        <fullName evidence="5">Multidrug transporter</fullName>
    </recommendedName>
</protein>
<organism evidence="3 4">
    <name type="scientific">Hydrocarboniphaga effusa AP103</name>
    <dbReference type="NCBI Taxonomy" id="1172194"/>
    <lineage>
        <taxon>Bacteria</taxon>
        <taxon>Pseudomonadati</taxon>
        <taxon>Pseudomonadota</taxon>
        <taxon>Gammaproteobacteria</taxon>
        <taxon>Nevskiales</taxon>
        <taxon>Nevskiaceae</taxon>
        <taxon>Hydrocarboniphaga</taxon>
    </lineage>
</organism>
<dbReference type="AlphaFoldDB" id="I8TCE1"/>
<evidence type="ECO:0008006" key="5">
    <source>
        <dbReference type="Google" id="ProtNLM"/>
    </source>
</evidence>
<keyword evidence="1" id="KW-0812">Transmembrane</keyword>
<feature type="chain" id="PRO_5003714490" description="Multidrug transporter" evidence="2">
    <location>
        <begin position="24"/>
        <end position="105"/>
    </location>
</feature>
<evidence type="ECO:0000256" key="2">
    <source>
        <dbReference type="SAM" id="SignalP"/>
    </source>
</evidence>
<keyword evidence="1" id="KW-0472">Membrane</keyword>